<evidence type="ECO:0000256" key="2">
    <source>
        <dbReference type="ARBA" id="ARBA00004994"/>
    </source>
</evidence>
<evidence type="ECO:0000256" key="8">
    <source>
        <dbReference type="ARBA" id="ARBA00023002"/>
    </source>
</evidence>
<evidence type="ECO:0000256" key="7">
    <source>
        <dbReference type="ARBA" id="ARBA00022857"/>
    </source>
</evidence>
<sequence>MKIGIAGGGALGLLCTAHLMAQGHDVFLKLRNREQIQKIEDEGICLEQEDRMYQYRPRAGRESTEEPDLWLCTVKQHHISELFDNWKPAAPMLMLQNGIGHMDIIPEGVEAYPAVVTHGALRTSLHEVRHTGDGMIAVPLTGKREVEELIRQSGKLNVSEVADIKTRIHKKLIMNAVINPLTVLYEKPNGYLLENPEAEEEAQKLCIEAAAILDMEKLIWEDVKQLIRMTARNRSSMLADYEAGRPLELQAINGALITMAGVKGAPHHERIVYLVRKKEAER</sequence>
<dbReference type="RefSeq" id="WP_377908124.1">
    <property type="nucleotide sequence ID" value="NZ_JBHSGK010000003.1"/>
</dbReference>
<dbReference type="InterPro" id="IPR013332">
    <property type="entry name" value="KPR_N"/>
</dbReference>
<evidence type="ECO:0000256" key="6">
    <source>
        <dbReference type="ARBA" id="ARBA00022655"/>
    </source>
</evidence>
<dbReference type="Pfam" id="PF02558">
    <property type="entry name" value="ApbA"/>
    <property type="match status" value="1"/>
</dbReference>
<evidence type="ECO:0000259" key="13">
    <source>
        <dbReference type="Pfam" id="PF08546"/>
    </source>
</evidence>
<name>A0ABV9NRJ3_9BACI</name>
<comment type="pathway">
    <text evidence="2 11">Cofactor biosynthesis; (R)-pantothenate biosynthesis; (R)-pantoate from 3-methyl-2-oxobutanoate: step 2/2.</text>
</comment>
<evidence type="ECO:0000256" key="9">
    <source>
        <dbReference type="ARBA" id="ARBA00032024"/>
    </source>
</evidence>
<keyword evidence="7 11" id="KW-0521">NADP</keyword>
<comment type="catalytic activity">
    <reaction evidence="10 11">
        <text>(R)-pantoate + NADP(+) = 2-dehydropantoate + NADPH + H(+)</text>
        <dbReference type="Rhea" id="RHEA:16233"/>
        <dbReference type="ChEBI" id="CHEBI:11561"/>
        <dbReference type="ChEBI" id="CHEBI:15378"/>
        <dbReference type="ChEBI" id="CHEBI:15980"/>
        <dbReference type="ChEBI" id="CHEBI:57783"/>
        <dbReference type="ChEBI" id="CHEBI:58349"/>
        <dbReference type="EC" id="1.1.1.169"/>
    </reaction>
</comment>
<dbReference type="SUPFAM" id="SSF51735">
    <property type="entry name" value="NAD(P)-binding Rossmann-fold domains"/>
    <property type="match status" value="1"/>
</dbReference>
<dbReference type="EC" id="1.1.1.169" evidence="4 11"/>
<keyword evidence="6 11" id="KW-0566">Pantothenate biosynthesis</keyword>
<organism evidence="14 15">
    <name type="scientific">Bacillus daqingensis</name>
    <dbReference type="NCBI Taxonomy" id="872396"/>
    <lineage>
        <taxon>Bacteria</taxon>
        <taxon>Bacillati</taxon>
        <taxon>Bacillota</taxon>
        <taxon>Bacilli</taxon>
        <taxon>Bacillales</taxon>
        <taxon>Bacillaceae</taxon>
        <taxon>Bacillus</taxon>
    </lineage>
</organism>
<proteinExistence type="inferred from homology"/>
<dbReference type="Proteomes" id="UP001595896">
    <property type="component" value="Unassembled WGS sequence"/>
</dbReference>
<comment type="function">
    <text evidence="1 11">Catalyzes the NADPH-dependent reduction of ketopantoate into pantoic acid.</text>
</comment>
<dbReference type="NCBIfam" id="TIGR00745">
    <property type="entry name" value="apbA_panE"/>
    <property type="match status" value="1"/>
</dbReference>
<protein>
    <recommendedName>
        <fullName evidence="5 11">2-dehydropantoate 2-reductase</fullName>
        <ecNumber evidence="4 11">1.1.1.169</ecNumber>
    </recommendedName>
    <alternativeName>
        <fullName evidence="9 11">Ketopantoate reductase</fullName>
    </alternativeName>
</protein>
<feature type="domain" description="Ketopantoate reductase N-terminal" evidence="12">
    <location>
        <begin position="3"/>
        <end position="138"/>
    </location>
</feature>
<comment type="similarity">
    <text evidence="3 11">Belongs to the ketopantoate reductase family.</text>
</comment>
<gene>
    <name evidence="14" type="ORF">ACFO4L_02785</name>
</gene>
<evidence type="ECO:0000256" key="5">
    <source>
        <dbReference type="ARBA" id="ARBA00019465"/>
    </source>
</evidence>
<dbReference type="InterPro" id="IPR013752">
    <property type="entry name" value="KPA_reductase"/>
</dbReference>
<evidence type="ECO:0000313" key="14">
    <source>
        <dbReference type="EMBL" id="MFC4735501.1"/>
    </source>
</evidence>
<comment type="caution">
    <text evidence="14">The sequence shown here is derived from an EMBL/GenBank/DDBJ whole genome shotgun (WGS) entry which is preliminary data.</text>
</comment>
<accession>A0ABV9NRJ3</accession>
<dbReference type="InterPro" id="IPR036291">
    <property type="entry name" value="NAD(P)-bd_dom_sf"/>
</dbReference>
<evidence type="ECO:0000256" key="4">
    <source>
        <dbReference type="ARBA" id="ARBA00013014"/>
    </source>
</evidence>
<dbReference type="Pfam" id="PF08546">
    <property type="entry name" value="ApbA_C"/>
    <property type="match status" value="1"/>
</dbReference>
<feature type="domain" description="Ketopantoate reductase C-terminal" evidence="13">
    <location>
        <begin position="163"/>
        <end position="279"/>
    </location>
</feature>
<keyword evidence="8 11" id="KW-0560">Oxidoreductase</keyword>
<dbReference type="SUPFAM" id="SSF48179">
    <property type="entry name" value="6-phosphogluconate dehydrogenase C-terminal domain-like"/>
    <property type="match status" value="1"/>
</dbReference>
<dbReference type="EMBL" id="JBHSGK010000003">
    <property type="protein sequence ID" value="MFC4735501.1"/>
    <property type="molecule type" value="Genomic_DNA"/>
</dbReference>
<evidence type="ECO:0000313" key="15">
    <source>
        <dbReference type="Proteomes" id="UP001595896"/>
    </source>
</evidence>
<evidence type="ECO:0000256" key="1">
    <source>
        <dbReference type="ARBA" id="ARBA00002919"/>
    </source>
</evidence>
<dbReference type="Gene3D" id="1.10.1040.10">
    <property type="entry name" value="N-(1-d-carboxylethyl)-l-norvaline Dehydrogenase, domain 2"/>
    <property type="match status" value="1"/>
</dbReference>
<dbReference type="PANTHER" id="PTHR43765">
    <property type="entry name" value="2-DEHYDROPANTOATE 2-REDUCTASE-RELATED"/>
    <property type="match status" value="1"/>
</dbReference>
<dbReference type="InterPro" id="IPR013328">
    <property type="entry name" value="6PGD_dom2"/>
</dbReference>
<reference evidence="15" key="1">
    <citation type="journal article" date="2019" name="Int. J. Syst. Evol. Microbiol.">
        <title>The Global Catalogue of Microorganisms (GCM) 10K type strain sequencing project: providing services to taxonomists for standard genome sequencing and annotation.</title>
        <authorList>
            <consortium name="The Broad Institute Genomics Platform"/>
            <consortium name="The Broad Institute Genome Sequencing Center for Infectious Disease"/>
            <person name="Wu L."/>
            <person name="Ma J."/>
        </authorList>
    </citation>
    <scope>NUCLEOTIDE SEQUENCE [LARGE SCALE GENOMIC DNA]</scope>
    <source>
        <strain evidence="15">JCM 12165</strain>
    </source>
</reference>
<dbReference type="InterPro" id="IPR003710">
    <property type="entry name" value="ApbA"/>
</dbReference>
<dbReference type="InterPro" id="IPR008927">
    <property type="entry name" value="6-PGluconate_DH-like_C_sf"/>
</dbReference>
<evidence type="ECO:0000256" key="3">
    <source>
        <dbReference type="ARBA" id="ARBA00007870"/>
    </source>
</evidence>
<dbReference type="PANTHER" id="PTHR43765:SF2">
    <property type="entry name" value="2-DEHYDROPANTOATE 2-REDUCTASE"/>
    <property type="match status" value="1"/>
</dbReference>
<evidence type="ECO:0000256" key="10">
    <source>
        <dbReference type="ARBA" id="ARBA00048793"/>
    </source>
</evidence>
<evidence type="ECO:0000259" key="12">
    <source>
        <dbReference type="Pfam" id="PF02558"/>
    </source>
</evidence>
<keyword evidence="15" id="KW-1185">Reference proteome</keyword>
<evidence type="ECO:0000256" key="11">
    <source>
        <dbReference type="RuleBase" id="RU362068"/>
    </source>
</evidence>
<dbReference type="InterPro" id="IPR050838">
    <property type="entry name" value="Ketopantoate_reductase"/>
</dbReference>
<dbReference type="Gene3D" id="3.40.50.720">
    <property type="entry name" value="NAD(P)-binding Rossmann-like Domain"/>
    <property type="match status" value="1"/>
</dbReference>